<dbReference type="RefSeq" id="WP_166188750.1">
    <property type="nucleotide sequence ID" value="NZ_CP049811.1"/>
</dbReference>
<name>A0A6G7VJ03_9RHOB</name>
<dbReference type="CDD" id="cd20301">
    <property type="entry name" value="cupin_ChrR"/>
    <property type="match status" value="1"/>
</dbReference>
<dbReference type="NCBIfam" id="TIGR02451">
    <property type="entry name" value="anti_sig_ChrR"/>
    <property type="match status" value="1"/>
</dbReference>
<evidence type="ECO:0000313" key="2">
    <source>
        <dbReference type="EMBL" id="QIK39922.1"/>
    </source>
</evidence>
<dbReference type="Pfam" id="PF12973">
    <property type="entry name" value="Cupin_7"/>
    <property type="match status" value="1"/>
</dbReference>
<dbReference type="Proteomes" id="UP000500791">
    <property type="component" value="Chromosome"/>
</dbReference>
<dbReference type="InterPro" id="IPR011051">
    <property type="entry name" value="RmlC_Cupin_sf"/>
</dbReference>
<reference evidence="2 3" key="1">
    <citation type="submission" date="2020-03" db="EMBL/GenBank/DDBJ databases">
        <title>Complete genome sequence of Monaibacterium sp. ALG8 with diverse plasmids.</title>
        <authorList>
            <person name="Sun C."/>
        </authorList>
    </citation>
    <scope>NUCLEOTIDE SEQUENCE [LARGE SCALE GENOMIC DNA]</scope>
    <source>
        <strain evidence="2 3">ALG8</strain>
    </source>
</reference>
<dbReference type="InterPro" id="IPR025979">
    <property type="entry name" value="ChrR-like_cupin_dom"/>
</dbReference>
<dbReference type="AlphaFoldDB" id="A0A6G7VJ03"/>
<dbReference type="Gene3D" id="1.10.10.1320">
    <property type="entry name" value="Anti-sigma factor, zinc-finger domain"/>
    <property type="match status" value="1"/>
</dbReference>
<proteinExistence type="predicted"/>
<dbReference type="InterPro" id="IPR014710">
    <property type="entry name" value="RmlC-like_jellyroll"/>
</dbReference>
<protein>
    <submittedName>
        <fullName evidence="2">Cupin domain-containing protein</fullName>
    </submittedName>
</protein>
<gene>
    <name evidence="2" type="ORF">G8E03_03565</name>
</gene>
<dbReference type="KEGG" id="mon:G8E03_03565"/>
<dbReference type="SUPFAM" id="SSF51182">
    <property type="entry name" value="RmlC-like cupins"/>
    <property type="match status" value="1"/>
</dbReference>
<dbReference type="Gene3D" id="2.60.120.10">
    <property type="entry name" value="Jelly Rolls"/>
    <property type="match status" value="1"/>
</dbReference>
<keyword evidence="3" id="KW-1185">Reference proteome</keyword>
<accession>A0A6G7VJ03</accession>
<organism evidence="2 3">
    <name type="scientific">Pontivivens nitratireducens</name>
    <dbReference type="NCBI Taxonomy" id="2758038"/>
    <lineage>
        <taxon>Bacteria</taxon>
        <taxon>Pseudomonadati</taxon>
        <taxon>Pseudomonadota</taxon>
        <taxon>Alphaproteobacteria</taxon>
        <taxon>Rhodobacterales</taxon>
        <taxon>Paracoccaceae</taxon>
        <taxon>Pontivivens</taxon>
    </lineage>
</organism>
<evidence type="ECO:0000259" key="1">
    <source>
        <dbReference type="Pfam" id="PF12973"/>
    </source>
</evidence>
<evidence type="ECO:0000313" key="3">
    <source>
        <dbReference type="Proteomes" id="UP000500791"/>
    </source>
</evidence>
<dbReference type="InterPro" id="IPR041916">
    <property type="entry name" value="Anti_sigma_zinc_sf"/>
</dbReference>
<sequence length="213" mass="22916">MTSHLPSDAMLAAFASGTATPGVDLLMRSHLAIAPHCAERLDLMQDVGGALLHDAPAVSLAKDALNRTLTRLDTLEAEQPEDTAPEPLGILPAPLAAVLGRPVDDLHWQFRLPGLHEYVLEGYSEGEDVSLLRARPGAGMLQHTHHGEEATLILSGEMTDGDTVLRRGDIAEADGDHDHRPRITGDGICYCLIVMSGKMRFTGPFSRALNLFT</sequence>
<dbReference type="InterPro" id="IPR012807">
    <property type="entry name" value="Anti-sigma_ChrR"/>
</dbReference>
<dbReference type="EMBL" id="CP049811">
    <property type="protein sequence ID" value="QIK39922.1"/>
    <property type="molecule type" value="Genomic_DNA"/>
</dbReference>
<feature type="domain" description="ChrR-like cupin" evidence="1">
    <location>
        <begin position="103"/>
        <end position="190"/>
    </location>
</feature>